<protein>
    <submittedName>
        <fullName evidence="1">Uncharacterized protein</fullName>
    </submittedName>
</protein>
<comment type="caution">
    <text evidence="1">The sequence shown here is derived from an EMBL/GenBank/DDBJ whole genome shotgun (WGS) entry which is preliminary data.</text>
</comment>
<sequence>VLIRKIGADLNNRIAQSRKRSSFANSGGLL</sequence>
<reference evidence="1" key="1">
    <citation type="journal article" date="2014" name="Front. Microbiol.">
        <title>High frequency of phylogenetically diverse reductive dehalogenase-homologous genes in deep subseafloor sedimentary metagenomes.</title>
        <authorList>
            <person name="Kawai M."/>
            <person name="Futagami T."/>
            <person name="Toyoda A."/>
            <person name="Takaki Y."/>
            <person name="Nishi S."/>
            <person name="Hori S."/>
            <person name="Arai W."/>
            <person name="Tsubouchi T."/>
            <person name="Morono Y."/>
            <person name="Uchiyama I."/>
            <person name="Ito T."/>
            <person name="Fujiyama A."/>
            <person name="Inagaki F."/>
            <person name="Takami H."/>
        </authorList>
    </citation>
    <scope>NUCLEOTIDE SEQUENCE</scope>
    <source>
        <strain evidence="1">Expedition CK06-06</strain>
    </source>
</reference>
<organism evidence="1">
    <name type="scientific">marine sediment metagenome</name>
    <dbReference type="NCBI Taxonomy" id="412755"/>
    <lineage>
        <taxon>unclassified sequences</taxon>
        <taxon>metagenomes</taxon>
        <taxon>ecological metagenomes</taxon>
    </lineage>
</organism>
<dbReference type="AlphaFoldDB" id="X1A0L8"/>
<accession>X1A0L8</accession>
<proteinExistence type="predicted"/>
<name>X1A0L8_9ZZZZ</name>
<dbReference type="EMBL" id="BART01014526">
    <property type="protein sequence ID" value="GAG75329.1"/>
    <property type="molecule type" value="Genomic_DNA"/>
</dbReference>
<gene>
    <name evidence="1" type="ORF">S01H4_28903</name>
</gene>
<feature type="non-terminal residue" evidence="1">
    <location>
        <position position="1"/>
    </location>
</feature>
<evidence type="ECO:0000313" key="1">
    <source>
        <dbReference type="EMBL" id="GAG75329.1"/>
    </source>
</evidence>